<name>A0A6C0H455_9ZZZZ</name>
<keyword evidence="1" id="KW-0472">Membrane</keyword>
<dbReference type="AlphaFoldDB" id="A0A6C0H455"/>
<evidence type="ECO:0000313" key="2">
    <source>
        <dbReference type="EMBL" id="QHT75331.1"/>
    </source>
</evidence>
<dbReference type="EMBL" id="MN739867">
    <property type="protein sequence ID" value="QHT75331.1"/>
    <property type="molecule type" value="Genomic_DNA"/>
</dbReference>
<accession>A0A6C0H455</accession>
<protein>
    <submittedName>
        <fullName evidence="2">Uncharacterized protein</fullName>
    </submittedName>
</protein>
<sequence>MGLGDIGNAFLIVLIFCIIQLTITLSVGLVQLKNNWNKYKCNPGVIPLAGLVGYDPVLTFQECTKETQGDFMKSFLTPVYDTFDSLGDAGNTFTEILESLKLGANSQQNTTFNLVEDLGNRFKMLISGLSDSFITISNVFGKITSMVTVVYYLIGSSATLGKALVGDLPGTAFRTFTGRQL</sequence>
<evidence type="ECO:0000256" key="1">
    <source>
        <dbReference type="SAM" id="Phobius"/>
    </source>
</evidence>
<keyword evidence="1" id="KW-1133">Transmembrane helix</keyword>
<organism evidence="2">
    <name type="scientific">viral metagenome</name>
    <dbReference type="NCBI Taxonomy" id="1070528"/>
    <lineage>
        <taxon>unclassified sequences</taxon>
        <taxon>metagenomes</taxon>
        <taxon>organismal metagenomes</taxon>
    </lineage>
</organism>
<feature type="transmembrane region" description="Helical" evidence="1">
    <location>
        <begin position="6"/>
        <end position="30"/>
    </location>
</feature>
<proteinExistence type="predicted"/>
<feature type="transmembrane region" description="Helical" evidence="1">
    <location>
        <begin position="133"/>
        <end position="154"/>
    </location>
</feature>
<keyword evidence="1" id="KW-0812">Transmembrane</keyword>
<reference evidence="2" key="1">
    <citation type="journal article" date="2020" name="Nature">
        <title>Giant virus diversity and host interactions through global metagenomics.</title>
        <authorList>
            <person name="Schulz F."/>
            <person name="Roux S."/>
            <person name="Paez-Espino D."/>
            <person name="Jungbluth S."/>
            <person name="Walsh D.A."/>
            <person name="Denef V.J."/>
            <person name="McMahon K.D."/>
            <person name="Konstantinidis K.T."/>
            <person name="Eloe-Fadrosh E.A."/>
            <person name="Kyrpides N.C."/>
            <person name="Woyke T."/>
        </authorList>
    </citation>
    <scope>NUCLEOTIDE SEQUENCE</scope>
    <source>
        <strain evidence="2">GVMAG-M-3300023179-63</strain>
    </source>
</reference>